<dbReference type="EMBL" id="JYJG01000443">
    <property type="protein sequence ID" value="KJK35279.1"/>
    <property type="molecule type" value="Genomic_DNA"/>
</dbReference>
<evidence type="ECO:0000256" key="1">
    <source>
        <dbReference type="SAM" id="MobiDB-lite"/>
    </source>
</evidence>
<keyword evidence="3" id="KW-1185">Reference proteome</keyword>
<protein>
    <submittedName>
        <fullName evidence="2">Uncharacterized protein</fullName>
    </submittedName>
</protein>
<dbReference type="PATRIC" id="fig|68170.10.peg.1706"/>
<comment type="caution">
    <text evidence="2">The sequence shown here is derived from an EMBL/GenBank/DDBJ whole genome shotgun (WGS) entry which is preliminary data.</text>
</comment>
<gene>
    <name evidence="2" type="ORF">UK23_42985</name>
</gene>
<accession>A0A0F0GFK7</accession>
<evidence type="ECO:0000313" key="2">
    <source>
        <dbReference type="EMBL" id="KJK35279.1"/>
    </source>
</evidence>
<sequence>MTPASNDLEGNCLNPFEQAVPSIEMSPGNRQTGDSNTAESDGRAIGSKRGVNRSGVTEVPQVEPLPLVAARHVVREGTDGERPPARSRSAPVPAEITAVNARANRPVHLTSAHADVKLGFRRPPGCWSSSRLER</sequence>
<reference evidence="2 3" key="1">
    <citation type="submission" date="2015-02" db="EMBL/GenBank/DDBJ databases">
        <authorList>
            <person name="Ju K.-S."/>
            <person name="Doroghazi J.R."/>
            <person name="Metcalf W."/>
        </authorList>
    </citation>
    <scope>NUCLEOTIDE SEQUENCE [LARGE SCALE GENOMIC DNA]</scope>
    <source>
        <strain evidence="2 3">NRRL B-16140</strain>
    </source>
</reference>
<feature type="region of interest" description="Disordered" evidence="1">
    <location>
        <begin position="1"/>
        <end position="62"/>
    </location>
</feature>
<dbReference type="Proteomes" id="UP000033393">
    <property type="component" value="Unassembled WGS sequence"/>
</dbReference>
<evidence type="ECO:0000313" key="3">
    <source>
        <dbReference type="Proteomes" id="UP000033393"/>
    </source>
</evidence>
<proteinExistence type="predicted"/>
<organism evidence="2 3">
    <name type="scientific">Lentzea aerocolonigenes</name>
    <name type="common">Lechevalieria aerocolonigenes</name>
    <name type="synonym">Saccharothrix aerocolonigenes</name>
    <dbReference type="NCBI Taxonomy" id="68170"/>
    <lineage>
        <taxon>Bacteria</taxon>
        <taxon>Bacillati</taxon>
        <taxon>Actinomycetota</taxon>
        <taxon>Actinomycetes</taxon>
        <taxon>Pseudonocardiales</taxon>
        <taxon>Pseudonocardiaceae</taxon>
        <taxon>Lentzea</taxon>
    </lineage>
</organism>
<name>A0A0F0GFK7_LENAE</name>
<dbReference type="AlphaFoldDB" id="A0A0F0GFK7"/>
<feature type="compositionally biased region" description="Polar residues" evidence="1">
    <location>
        <begin position="28"/>
        <end position="39"/>
    </location>
</feature>